<evidence type="ECO:0000313" key="2">
    <source>
        <dbReference type="EMBL" id="QSV44242.1"/>
    </source>
</evidence>
<gene>
    <name evidence="2" type="ORF">JZM60_08555</name>
</gene>
<dbReference type="InterPro" id="IPR010982">
    <property type="entry name" value="Lambda_DNA-bd_dom_sf"/>
</dbReference>
<accession>A0ABX7PYN0</accession>
<evidence type="ECO:0000313" key="3">
    <source>
        <dbReference type="Proteomes" id="UP000663651"/>
    </source>
</evidence>
<sequence>MSTRTEYQTIEHGGQPAFVLVPWEEFNRIRPLLEAESARATGIPQPVVEAHILRDVPPIKAWREHLGITQEELASRMGISQAAVAKLERPNSRTRAATLDKVAAALGINRAQLYL</sequence>
<keyword evidence="3" id="KW-1185">Reference proteome</keyword>
<dbReference type="EMBL" id="CP071382">
    <property type="protein sequence ID" value="QSV44242.1"/>
    <property type="molecule type" value="Genomic_DNA"/>
</dbReference>
<organism evidence="2 3">
    <name type="scientific">Geobacter benzoatilyticus</name>
    <dbReference type="NCBI Taxonomy" id="2815309"/>
    <lineage>
        <taxon>Bacteria</taxon>
        <taxon>Pseudomonadati</taxon>
        <taxon>Thermodesulfobacteriota</taxon>
        <taxon>Desulfuromonadia</taxon>
        <taxon>Geobacterales</taxon>
        <taxon>Geobacteraceae</taxon>
        <taxon>Geobacter</taxon>
    </lineage>
</organism>
<dbReference type="Pfam" id="PF01381">
    <property type="entry name" value="HTH_3"/>
    <property type="match status" value="1"/>
</dbReference>
<dbReference type="PROSITE" id="PS50943">
    <property type="entry name" value="HTH_CROC1"/>
    <property type="match status" value="1"/>
</dbReference>
<proteinExistence type="predicted"/>
<dbReference type="SUPFAM" id="SSF47413">
    <property type="entry name" value="lambda repressor-like DNA-binding domains"/>
    <property type="match status" value="1"/>
</dbReference>
<dbReference type="CDD" id="cd00093">
    <property type="entry name" value="HTH_XRE"/>
    <property type="match status" value="1"/>
</dbReference>
<dbReference type="Gene3D" id="1.10.260.40">
    <property type="entry name" value="lambda repressor-like DNA-binding domains"/>
    <property type="match status" value="1"/>
</dbReference>
<feature type="domain" description="HTH cro/C1-type" evidence="1">
    <location>
        <begin position="59"/>
        <end position="113"/>
    </location>
</feature>
<evidence type="ECO:0000259" key="1">
    <source>
        <dbReference type="PROSITE" id="PS50943"/>
    </source>
</evidence>
<dbReference type="Proteomes" id="UP000663651">
    <property type="component" value="Chromosome"/>
</dbReference>
<dbReference type="RefSeq" id="WP_207161827.1">
    <property type="nucleotide sequence ID" value="NZ_CP071382.1"/>
</dbReference>
<reference evidence="2 3" key="1">
    <citation type="submission" date="2021-03" db="EMBL/GenBank/DDBJ databases">
        <title>Geobacter metallireducens gen. nov. sp. nov., a microorganism capable of coupling the complete oxidation of organic compounds to the reduction of iron and other metals.</title>
        <authorList>
            <person name="Li Y."/>
        </authorList>
    </citation>
    <scope>NUCLEOTIDE SEQUENCE [LARGE SCALE GENOMIC DNA]</scope>
    <source>
        <strain evidence="2 3">Jerry-YX</strain>
    </source>
</reference>
<dbReference type="SMART" id="SM00530">
    <property type="entry name" value="HTH_XRE"/>
    <property type="match status" value="1"/>
</dbReference>
<dbReference type="InterPro" id="IPR001387">
    <property type="entry name" value="Cro/C1-type_HTH"/>
</dbReference>
<name>A0ABX7PYN0_9BACT</name>
<protein>
    <submittedName>
        <fullName evidence="2">Helix-turn-helix domain-containing protein</fullName>
    </submittedName>
</protein>